<evidence type="ECO:0000259" key="1">
    <source>
        <dbReference type="Pfam" id="PF19087"/>
    </source>
</evidence>
<evidence type="ECO:0000313" key="3">
    <source>
        <dbReference type="Proteomes" id="UP000003752"/>
    </source>
</evidence>
<feature type="domain" description="DUF5776" evidence="1">
    <location>
        <begin position="36"/>
        <end position="104"/>
    </location>
</feature>
<dbReference type="AlphaFoldDB" id="C0XKC2"/>
<reference evidence="2 3" key="1">
    <citation type="submission" date="2009-01" db="EMBL/GenBank/DDBJ databases">
        <authorList>
            <person name="Qin X."/>
            <person name="Bachman B."/>
            <person name="Battles P."/>
            <person name="Bell A."/>
            <person name="Bess C."/>
            <person name="Bickham C."/>
            <person name="Chaboub L."/>
            <person name="Chen D."/>
            <person name="Coyle M."/>
            <person name="Deiros D.R."/>
            <person name="Dinh H."/>
            <person name="Forbes L."/>
            <person name="Fowler G."/>
            <person name="Francisco L."/>
            <person name="Fu Q."/>
            <person name="Gubbala S."/>
            <person name="Hale W."/>
            <person name="Han Y."/>
            <person name="Hemphill L."/>
            <person name="Highlander S.K."/>
            <person name="Hirani K."/>
            <person name="Hogues M."/>
            <person name="Jackson L."/>
            <person name="Jakkamsetti A."/>
            <person name="Javaid M."/>
            <person name="Jiang H."/>
            <person name="Korchina V."/>
            <person name="Kovar C."/>
            <person name="Lara F."/>
            <person name="Lee S."/>
            <person name="Mata R."/>
            <person name="Mathew T."/>
            <person name="Moen C."/>
            <person name="Morales K."/>
            <person name="Munidasa M."/>
            <person name="Nazareth L."/>
            <person name="Ngo R."/>
            <person name="Nguyen L."/>
            <person name="Okwuonu G."/>
            <person name="Ongeri F."/>
            <person name="Patil S."/>
            <person name="Petrosino J."/>
            <person name="Pham C."/>
            <person name="Pham P."/>
            <person name="Pu L.-L."/>
            <person name="Puazo M."/>
            <person name="Raj R."/>
            <person name="Reid J."/>
            <person name="Rouhana J."/>
            <person name="Saada N."/>
            <person name="Shang Y."/>
            <person name="Simmons D."/>
            <person name="Thornton R."/>
            <person name="Warren J."/>
            <person name="Weissenberger G."/>
            <person name="Zhang J."/>
            <person name="Zhang L."/>
            <person name="Zhou C."/>
            <person name="Zhu D."/>
            <person name="Muzny D."/>
            <person name="Worley K."/>
            <person name="Gibbs R."/>
        </authorList>
    </citation>
    <scope>NUCLEOTIDE SEQUENCE [LARGE SCALE GENOMIC DNA]</scope>
    <source>
        <strain evidence="3">ATCC 8290 / DSM 20176 / CCUG 30140 / JCM 1155 / KCTC 3500 / NBRC 15886 / NCIMB 8040 / NRRL B-1843 / 9</strain>
    </source>
</reference>
<dbReference type="RefSeq" id="WP_003634830.1">
    <property type="nucleotide sequence ID" value="NZ_GG669992.1"/>
</dbReference>
<protein>
    <recommendedName>
        <fullName evidence="1">DUF5776 domain-containing protein</fullName>
    </recommendedName>
</protein>
<keyword evidence="3" id="KW-1185">Reference proteome</keyword>
<dbReference type="InterPro" id="IPR044081">
    <property type="entry name" value="DUF5776"/>
</dbReference>
<sequence length="107" mass="12579">GKLRYRVQQYNPYTRKYVKGTKGYITSSTKYVVPAYYQTVPKSKKIMIINRNGVKSYKRASLTSKVRKYKKGSLLKVKKVVKYKYSTRYVLSNGQYITANKKFVIQK</sequence>
<dbReference type="Proteomes" id="UP000003752">
    <property type="component" value="Unassembled WGS sequence"/>
</dbReference>
<gene>
    <name evidence="2" type="ORF">HMPREF0519_1683</name>
</gene>
<dbReference type="Pfam" id="PF19087">
    <property type="entry name" value="DUF5776"/>
    <property type="match status" value="1"/>
</dbReference>
<feature type="non-terminal residue" evidence="2">
    <location>
        <position position="1"/>
    </location>
</feature>
<dbReference type="HOGENOM" id="CLU_2202541_0_0_9"/>
<name>C0XKC2_LENH9</name>
<accession>C0XKC2</accession>
<dbReference type="EMBL" id="ACGP01000156">
    <property type="protein sequence ID" value="EEI24166.1"/>
    <property type="molecule type" value="Genomic_DNA"/>
</dbReference>
<organism evidence="2 3">
    <name type="scientific">Lentilactobacillus hilgardii (strain ATCC 8290 / DSM 20176 / CCUG 30140 / JCM 1155 / KCTC 3500 / NBRC 15886 / NCIMB 8040 / NRRL B-1843 / 9)</name>
    <dbReference type="NCBI Taxonomy" id="1423757"/>
    <lineage>
        <taxon>Bacteria</taxon>
        <taxon>Bacillati</taxon>
        <taxon>Bacillota</taxon>
        <taxon>Bacilli</taxon>
        <taxon>Lactobacillales</taxon>
        <taxon>Lactobacillaceae</taxon>
        <taxon>Lentilactobacillus</taxon>
    </lineage>
</organism>
<proteinExistence type="predicted"/>
<evidence type="ECO:0000313" key="2">
    <source>
        <dbReference type="EMBL" id="EEI24166.1"/>
    </source>
</evidence>
<comment type="caution">
    <text evidence="2">The sequence shown here is derived from an EMBL/GenBank/DDBJ whole genome shotgun (WGS) entry which is preliminary data.</text>
</comment>